<dbReference type="SUPFAM" id="SSF50386">
    <property type="entry name" value="STI-like"/>
    <property type="match status" value="1"/>
</dbReference>
<dbReference type="CDD" id="cd23369">
    <property type="entry name" value="beta-trefoil_STI_AtKTI6-like"/>
    <property type="match status" value="1"/>
</dbReference>
<evidence type="ECO:0000313" key="1">
    <source>
        <dbReference type="EMBL" id="VDD50267.1"/>
    </source>
</evidence>
<dbReference type="PANTHER" id="PTHR33107">
    <property type="entry name" value="KUNITZ TRYPSIN INHIBITOR 2"/>
    <property type="match status" value="1"/>
</dbReference>
<protein>
    <submittedName>
        <fullName evidence="1">Uncharacterized protein</fullName>
    </submittedName>
</protein>
<dbReference type="InterPro" id="IPR002160">
    <property type="entry name" value="Prot_inh_Kunz-lg"/>
</dbReference>
<name>A0A3P6EYN5_BRAOL</name>
<reference evidence="1" key="1">
    <citation type="submission" date="2018-11" db="EMBL/GenBank/DDBJ databases">
        <authorList>
            <consortium name="Genoscope - CEA"/>
            <person name="William W."/>
        </authorList>
    </citation>
    <scope>NUCLEOTIDE SEQUENCE</scope>
</reference>
<dbReference type="PANTHER" id="PTHR33107:SF53">
    <property type="entry name" value="NEPROSIN DOMAIN-CONTAINING PROTEIN"/>
    <property type="match status" value="1"/>
</dbReference>
<sequence length="214" mass="23823">MMMKTAGGAITIFGLMISFFLGAITASGFVSGEKEIVLDTIGRPVEFYAPYHAYFERPGANALICRYGSIETSGFSCPQRVVLLSYGRELRMINSQVTFIPTSSDSDVVRVSTELKIHFQFPNHWEESGYWRVADSSLPIREIVLKGSKSSNDTTFTIKKSDVSYQFAFGSADKPTDIGLDFLVIRLLQDSLDSGIQRLILSNDYAFDIHFVAL</sequence>
<dbReference type="InterPro" id="IPR011065">
    <property type="entry name" value="Kunitz_inhibitor_STI-like_sf"/>
</dbReference>
<organism evidence="1">
    <name type="scientific">Brassica oleracea</name>
    <name type="common">Wild cabbage</name>
    <dbReference type="NCBI Taxonomy" id="3712"/>
    <lineage>
        <taxon>Eukaryota</taxon>
        <taxon>Viridiplantae</taxon>
        <taxon>Streptophyta</taxon>
        <taxon>Embryophyta</taxon>
        <taxon>Tracheophyta</taxon>
        <taxon>Spermatophyta</taxon>
        <taxon>Magnoliopsida</taxon>
        <taxon>eudicotyledons</taxon>
        <taxon>Gunneridae</taxon>
        <taxon>Pentapetalae</taxon>
        <taxon>rosids</taxon>
        <taxon>malvids</taxon>
        <taxon>Brassicales</taxon>
        <taxon>Brassicaceae</taxon>
        <taxon>Brassiceae</taxon>
        <taxon>Brassica</taxon>
    </lineage>
</organism>
<dbReference type="GO" id="GO:0004866">
    <property type="term" value="F:endopeptidase inhibitor activity"/>
    <property type="evidence" value="ECO:0007669"/>
    <property type="project" value="InterPro"/>
</dbReference>
<gene>
    <name evidence="1" type="ORF">BOLC1T02656H</name>
</gene>
<dbReference type="Pfam" id="PF00197">
    <property type="entry name" value="Kunitz_legume"/>
    <property type="match status" value="1"/>
</dbReference>
<proteinExistence type="predicted"/>
<dbReference type="SMART" id="SM00452">
    <property type="entry name" value="STI"/>
    <property type="match status" value="1"/>
</dbReference>
<dbReference type="AlphaFoldDB" id="A0A3P6EYN5"/>
<accession>A0A3P6EYN5</accession>
<dbReference type="EMBL" id="LR031878">
    <property type="protein sequence ID" value="VDD50267.1"/>
    <property type="molecule type" value="Genomic_DNA"/>
</dbReference>
<dbReference type="Gene3D" id="2.80.10.50">
    <property type="match status" value="1"/>
</dbReference>